<dbReference type="SMART" id="SM00460">
    <property type="entry name" value="TGc"/>
    <property type="match status" value="1"/>
</dbReference>
<accession>A0A9X2BC40</accession>
<comment type="caution">
    <text evidence="2">The sequence shown here is derived from an EMBL/GenBank/DDBJ whole genome shotgun (WGS) entry which is preliminary data.</text>
</comment>
<dbReference type="Proteomes" id="UP001139011">
    <property type="component" value="Unassembled WGS sequence"/>
</dbReference>
<name>A0A9X2BC40_9BACL</name>
<gene>
    <name evidence="2" type="ORF">LCY76_01760</name>
</gene>
<dbReference type="InterPro" id="IPR038765">
    <property type="entry name" value="Papain-like_cys_pep_sf"/>
</dbReference>
<protein>
    <submittedName>
        <fullName evidence="2">Transglutaminase domain-containing protein</fullName>
    </submittedName>
</protein>
<dbReference type="AlphaFoldDB" id="A0A9X2BC40"/>
<reference evidence="2" key="1">
    <citation type="submission" date="2021-09" db="EMBL/GenBank/DDBJ databases">
        <title>Genome analysis of Fictibacillus sp. KIGAM418 isolated from marine sediment.</title>
        <authorList>
            <person name="Seo M.-J."/>
            <person name="Cho E.-S."/>
            <person name="Hwang C.Y."/>
        </authorList>
    </citation>
    <scope>NUCLEOTIDE SEQUENCE</scope>
    <source>
        <strain evidence="2">KIGAM418</strain>
    </source>
</reference>
<evidence type="ECO:0000259" key="1">
    <source>
        <dbReference type="SMART" id="SM00460"/>
    </source>
</evidence>
<proteinExistence type="predicted"/>
<dbReference type="PANTHER" id="PTHR33490">
    <property type="entry name" value="BLR5614 PROTEIN-RELATED"/>
    <property type="match status" value="1"/>
</dbReference>
<evidence type="ECO:0000313" key="3">
    <source>
        <dbReference type="Proteomes" id="UP001139011"/>
    </source>
</evidence>
<evidence type="ECO:0000313" key="2">
    <source>
        <dbReference type="EMBL" id="MCK6255355.1"/>
    </source>
</evidence>
<dbReference type="EMBL" id="JAIWJX010000002">
    <property type="protein sequence ID" value="MCK6255355.1"/>
    <property type="molecule type" value="Genomic_DNA"/>
</dbReference>
<keyword evidence="3" id="KW-1185">Reference proteome</keyword>
<dbReference type="SUPFAM" id="SSF54001">
    <property type="entry name" value="Cysteine proteinases"/>
    <property type="match status" value="1"/>
</dbReference>
<feature type="domain" description="Transglutaminase-like" evidence="1">
    <location>
        <begin position="463"/>
        <end position="518"/>
    </location>
</feature>
<dbReference type="Pfam" id="PF01841">
    <property type="entry name" value="Transglut_core"/>
    <property type="match status" value="1"/>
</dbReference>
<dbReference type="InterPro" id="IPR002931">
    <property type="entry name" value="Transglutaminase-like"/>
</dbReference>
<sequence>MREILLILILPFLLITVPGCSLLNTADPKLDEGAAGNRYSAAAEKNNEKTDLEHVQLSGYSRKVGASLTSPKYKKFSVNSAFIVSGNIKNTKHLKSNYALITVHSEKGGSPDFKYLSPIKGGKYKQKVQLFDGKGTYKVKVSLPSDESKDYYYDLTEMEVTNVNPAVKRDVLYTQNAYKQDLKLDSTVEGYMKRDGKVDLSGSIGDKKAKDLMIEVSKGPQVTKVMVPLENGRFKSSIPLYFGKGVHTLKIMTPAENMANYYNQAAELQVDNTSGHTSQPIEFSKEYSERGYTLESPTVSGGKTDLDYEVKGKINPNAQYAKDTDTVFVQTKKGSLEAMYAIPVENYKFNGKFYLRFGPGSYEVNVFAPEITSANTNVQHFTGVAHFNVENTNPNDGRYRLPSRGIQSDDPEIGRLSEKLMKGKANDKEKALAVYKYVAKNVRYDVQKLNQRSFAFDDSAIKTLHEKKGVCQDFSYLGIALLRAGGMEARMATGYAGQDHAWIETKVDGRWLTMDPTWGSGYLQNNEFIRNFTMKYFDPAPSEFKKTHIKSGIEY</sequence>
<dbReference type="RefSeq" id="WP_248251194.1">
    <property type="nucleotide sequence ID" value="NZ_JAIWJX010000002.1"/>
</dbReference>
<organism evidence="2 3">
    <name type="scientific">Fictibacillus marinisediminis</name>
    <dbReference type="NCBI Taxonomy" id="2878389"/>
    <lineage>
        <taxon>Bacteria</taxon>
        <taxon>Bacillati</taxon>
        <taxon>Bacillota</taxon>
        <taxon>Bacilli</taxon>
        <taxon>Bacillales</taxon>
        <taxon>Fictibacillaceae</taxon>
        <taxon>Fictibacillus</taxon>
    </lineage>
</organism>
<dbReference type="Gene3D" id="3.10.620.30">
    <property type="match status" value="1"/>
</dbReference>